<evidence type="ECO:0000313" key="2">
    <source>
        <dbReference type="EMBL" id="TPG26051.1"/>
    </source>
</evidence>
<dbReference type="GO" id="GO:0004300">
    <property type="term" value="F:enoyl-CoA hydratase activity"/>
    <property type="evidence" value="ECO:0007669"/>
    <property type="project" value="UniProtKB-EC"/>
</dbReference>
<dbReference type="NCBIfam" id="NF004840">
    <property type="entry name" value="PRK06190.1"/>
    <property type="match status" value="1"/>
</dbReference>
<comment type="caution">
    <text evidence="2">The sequence shown here is derived from an EMBL/GenBank/DDBJ whole genome shotgun (WGS) entry which is preliminary data.</text>
</comment>
<dbReference type="InterPro" id="IPR001753">
    <property type="entry name" value="Enoyl-CoA_hydra/iso"/>
</dbReference>
<sequence length="239" mass="25780">MSEDVLLVEKHPDGYAVLTLNRPKSLNAWSMELCTRFCEVFAALQEDDQIRVLILTGSGPAFCAGLDVKEMRADPDAFFPHVRANSPGVAVQAGRKPLIGAINGAAVTGGFEISLLCDILICSENASFMDTHTRIGLMPGWGISQLLSRRVGISRAKAISLTARKVGSAEAVAIGLVNSVHPQEQLLDEARSIAHAMLAGVPRILADYRALIDDGFGLPLRDAIALERERVRASRQRPV</sequence>
<dbReference type="PANTHER" id="PTHR43802:SF1">
    <property type="entry name" value="IP11341P-RELATED"/>
    <property type="match status" value="1"/>
</dbReference>
<dbReference type="AlphaFoldDB" id="A0A502DPA8"/>
<protein>
    <submittedName>
        <fullName evidence="2">Enoyl-CoA hydratase</fullName>
        <ecNumber evidence="2">4.2.1.17</ecNumber>
    </submittedName>
</protein>
<dbReference type="SUPFAM" id="SSF52096">
    <property type="entry name" value="ClpP/crotonase"/>
    <property type="match status" value="1"/>
</dbReference>
<dbReference type="Gene3D" id="3.90.226.10">
    <property type="entry name" value="2-enoyl-CoA Hydratase, Chain A, domain 1"/>
    <property type="match status" value="1"/>
</dbReference>
<dbReference type="EC" id="4.2.1.17" evidence="2"/>
<evidence type="ECO:0000256" key="1">
    <source>
        <dbReference type="ARBA" id="ARBA00005254"/>
    </source>
</evidence>
<dbReference type="Pfam" id="PF00378">
    <property type="entry name" value="ECH_1"/>
    <property type="match status" value="1"/>
</dbReference>
<dbReference type="CDD" id="cd06558">
    <property type="entry name" value="crotonase-like"/>
    <property type="match status" value="1"/>
</dbReference>
<accession>A0A502DPA8</accession>
<evidence type="ECO:0000313" key="3">
    <source>
        <dbReference type="Proteomes" id="UP000319212"/>
    </source>
</evidence>
<dbReference type="EMBL" id="RCZI01000004">
    <property type="protein sequence ID" value="TPG26051.1"/>
    <property type="molecule type" value="Genomic_DNA"/>
</dbReference>
<organism evidence="2 3">
    <name type="scientific">Variovorax guangxiensis</name>
    <dbReference type="NCBI Taxonomy" id="1775474"/>
    <lineage>
        <taxon>Bacteria</taxon>
        <taxon>Pseudomonadati</taxon>
        <taxon>Pseudomonadota</taxon>
        <taxon>Betaproteobacteria</taxon>
        <taxon>Burkholderiales</taxon>
        <taxon>Comamonadaceae</taxon>
        <taxon>Variovorax</taxon>
    </lineage>
</organism>
<dbReference type="PANTHER" id="PTHR43802">
    <property type="entry name" value="ENOYL-COA HYDRATASE"/>
    <property type="match status" value="1"/>
</dbReference>
<reference evidence="2 3" key="1">
    <citation type="journal article" date="2019" name="Environ. Microbiol.">
        <title>Species interactions and distinct microbial communities in high Arctic permafrost affected cryosols are associated with the CH4 and CO2 gas fluxes.</title>
        <authorList>
            <person name="Altshuler I."/>
            <person name="Hamel J."/>
            <person name="Turney S."/>
            <person name="Magnuson E."/>
            <person name="Levesque R."/>
            <person name="Greer C."/>
            <person name="Whyte L.G."/>
        </authorList>
    </citation>
    <scope>NUCLEOTIDE SEQUENCE [LARGE SCALE GENOMIC DNA]</scope>
    <source>
        <strain evidence="2 3">S06.C</strain>
    </source>
</reference>
<proteinExistence type="inferred from homology"/>
<dbReference type="Proteomes" id="UP000319212">
    <property type="component" value="Unassembled WGS sequence"/>
</dbReference>
<gene>
    <name evidence="2" type="ORF">EAH82_16835</name>
</gene>
<comment type="similarity">
    <text evidence="1">Belongs to the enoyl-CoA hydratase/isomerase family.</text>
</comment>
<name>A0A502DPA8_9BURK</name>
<keyword evidence="2" id="KW-0456">Lyase</keyword>
<dbReference type="InterPro" id="IPR029045">
    <property type="entry name" value="ClpP/crotonase-like_dom_sf"/>
</dbReference>